<comment type="caution">
    <text evidence="3">The sequence shown here is derived from an EMBL/GenBank/DDBJ whole genome shotgun (WGS) entry which is preliminary data.</text>
</comment>
<dbReference type="Pfam" id="PF13971">
    <property type="entry name" value="Mei4"/>
    <property type="match status" value="1"/>
</dbReference>
<proteinExistence type="inferred from homology"/>
<protein>
    <submittedName>
        <fullName evidence="3">Uncharacterized protein</fullName>
    </submittedName>
</protein>
<dbReference type="GO" id="GO:0042138">
    <property type="term" value="P:meiotic DNA double-strand break formation"/>
    <property type="evidence" value="ECO:0007669"/>
    <property type="project" value="InterPro"/>
</dbReference>
<name>A0A9Q0Y4J8_9SAUR</name>
<reference evidence="3" key="1">
    <citation type="journal article" date="2023" name="DNA Res.">
        <title>Chromosome-level genome assembly of Phrynocephalus forsythii using third-generation DNA sequencing and Hi-C analysis.</title>
        <authorList>
            <person name="Qi Y."/>
            <person name="Zhao W."/>
            <person name="Zhao Y."/>
            <person name="Niu C."/>
            <person name="Cao S."/>
            <person name="Zhang Y."/>
        </authorList>
    </citation>
    <scope>NUCLEOTIDE SEQUENCE</scope>
    <source>
        <tissue evidence="3">Muscle</tissue>
    </source>
</reference>
<evidence type="ECO:0000256" key="1">
    <source>
        <dbReference type="ARBA" id="ARBA00023254"/>
    </source>
</evidence>
<dbReference type="GO" id="GO:0007129">
    <property type="term" value="P:homologous chromosome pairing at meiosis"/>
    <property type="evidence" value="ECO:0007669"/>
    <property type="project" value="TreeGrafter"/>
</dbReference>
<dbReference type="EMBL" id="JAPFRF010000002">
    <property type="protein sequence ID" value="KAJ7341677.1"/>
    <property type="molecule type" value="Genomic_DNA"/>
</dbReference>
<dbReference type="OrthoDB" id="6351423at2759"/>
<dbReference type="AlphaFoldDB" id="A0A9Q0Y4J8"/>
<keyword evidence="4" id="KW-1185">Reference proteome</keyword>
<evidence type="ECO:0000313" key="4">
    <source>
        <dbReference type="Proteomes" id="UP001142489"/>
    </source>
</evidence>
<gene>
    <name evidence="3" type="ORF">JRQ81_006204</name>
</gene>
<dbReference type="GO" id="GO:0048477">
    <property type="term" value="P:oogenesis"/>
    <property type="evidence" value="ECO:0007669"/>
    <property type="project" value="TreeGrafter"/>
</dbReference>
<dbReference type="PANTHER" id="PTHR28575:SF1">
    <property type="entry name" value="MEIOSIS-SPECIFIC PROTEIN MEI4"/>
    <property type="match status" value="1"/>
</dbReference>
<keyword evidence="1" id="KW-0469">Meiosis</keyword>
<comment type="similarity">
    <text evidence="2">Belongs to the MEI4L family.</text>
</comment>
<evidence type="ECO:0000313" key="3">
    <source>
        <dbReference type="EMBL" id="KAJ7341677.1"/>
    </source>
</evidence>
<feature type="non-terminal residue" evidence="3">
    <location>
        <position position="268"/>
    </location>
</feature>
<dbReference type="GO" id="GO:0006310">
    <property type="term" value="P:DNA recombination"/>
    <property type="evidence" value="ECO:0007669"/>
    <property type="project" value="InterPro"/>
</dbReference>
<sequence length="268" mass="29213">MDGSKGFYEGQRHLRLGPEASDGASIMKTESSCAQVRFMARSSAILGEAGLPSNTDDCSDHFDDSGCDTSSDHVADTLKTCPSLNYRGNGCIGSDAASSTLPILTSVSMQSRRSLLSHTQFLQYLIELRTLTEAGGLRTDVKKLGKDGSIIFDSFSRLIDGLATSYSLSELPFSDVVTQAICVITKLLSDANLSCLILGRCIKKLEDFVKRLVAIILKSSNPNRFQMQDSISHALVSLGQCSPLRNFTMSLLFREVTHFAEELQHVNE</sequence>
<dbReference type="InterPro" id="IPR025888">
    <property type="entry name" value="MEI4"/>
</dbReference>
<evidence type="ECO:0000256" key="2">
    <source>
        <dbReference type="ARBA" id="ARBA00093453"/>
    </source>
</evidence>
<dbReference type="GO" id="GO:0007283">
    <property type="term" value="P:spermatogenesis"/>
    <property type="evidence" value="ECO:0007669"/>
    <property type="project" value="TreeGrafter"/>
</dbReference>
<dbReference type="PANTHER" id="PTHR28575">
    <property type="entry name" value="MEIOSIS-SPECIFIC PROTEIN MEI4"/>
    <property type="match status" value="1"/>
</dbReference>
<dbReference type="Proteomes" id="UP001142489">
    <property type="component" value="Unassembled WGS sequence"/>
</dbReference>
<organism evidence="3 4">
    <name type="scientific">Phrynocephalus forsythii</name>
    <dbReference type="NCBI Taxonomy" id="171643"/>
    <lineage>
        <taxon>Eukaryota</taxon>
        <taxon>Metazoa</taxon>
        <taxon>Chordata</taxon>
        <taxon>Craniata</taxon>
        <taxon>Vertebrata</taxon>
        <taxon>Euteleostomi</taxon>
        <taxon>Lepidosauria</taxon>
        <taxon>Squamata</taxon>
        <taxon>Bifurcata</taxon>
        <taxon>Unidentata</taxon>
        <taxon>Episquamata</taxon>
        <taxon>Toxicofera</taxon>
        <taxon>Iguania</taxon>
        <taxon>Acrodonta</taxon>
        <taxon>Agamidae</taxon>
        <taxon>Agaminae</taxon>
        <taxon>Phrynocephalus</taxon>
    </lineage>
</organism>
<dbReference type="GO" id="GO:0000800">
    <property type="term" value="C:lateral element"/>
    <property type="evidence" value="ECO:0007669"/>
    <property type="project" value="TreeGrafter"/>
</dbReference>
<accession>A0A9Q0Y4J8</accession>